<proteinExistence type="predicted"/>
<keyword evidence="2" id="KW-1185">Reference proteome</keyword>
<name>A0AB38R9P0_RHOSG</name>
<accession>A0AB38R9P0</accession>
<dbReference type="EMBL" id="CP096563">
    <property type="protein sequence ID" value="UPU41474.1"/>
    <property type="molecule type" value="Genomic_DNA"/>
</dbReference>
<dbReference type="RefSeq" id="WP_064074063.1">
    <property type="nucleotide sequence ID" value="NZ_CP096563.1"/>
</dbReference>
<evidence type="ECO:0000313" key="2">
    <source>
        <dbReference type="Proteomes" id="UP000831484"/>
    </source>
</evidence>
<dbReference type="AlphaFoldDB" id="A0AB38R9P0"/>
<reference evidence="2" key="1">
    <citation type="journal article" date="2022" name="Environ. Microbiol.">
        <title>Functional analysis, diversity, and distribution of carbendazim hydrolases MheI and CbmA, responsible for the initial step in carbendazim degradation.</title>
        <authorList>
            <person name="Zhang M."/>
            <person name="Bai X."/>
            <person name="Li Q."/>
            <person name="Zhang L."/>
            <person name="Zhu Q."/>
            <person name="Gao S."/>
            <person name="Ke Z."/>
            <person name="Jiang M."/>
            <person name="Hu J."/>
            <person name="Qiu J."/>
            <person name="Hong Q."/>
        </authorList>
    </citation>
    <scope>NUCLEOTIDE SEQUENCE [LARGE SCALE GENOMIC DNA]</scope>
    <source>
        <strain evidence="2">djl-6</strain>
    </source>
</reference>
<dbReference type="Proteomes" id="UP000831484">
    <property type="component" value="Chromosome"/>
</dbReference>
<evidence type="ECO:0000313" key="1">
    <source>
        <dbReference type="EMBL" id="UPU41474.1"/>
    </source>
</evidence>
<organism evidence="1 2">
    <name type="scientific">Rhodococcus qingshengii JCM 15477</name>
    <dbReference type="NCBI Taxonomy" id="1303681"/>
    <lineage>
        <taxon>Bacteria</taxon>
        <taxon>Bacillati</taxon>
        <taxon>Actinomycetota</taxon>
        <taxon>Actinomycetes</taxon>
        <taxon>Mycobacteriales</taxon>
        <taxon>Nocardiaceae</taxon>
        <taxon>Rhodococcus</taxon>
        <taxon>Rhodococcus erythropolis group</taxon>
    </lineage>
</organism>
<gene>
    <name evidence="1" type="ORF">M0639_20865</name>
</gene>
<sequence length="135" mass="14298">MTRTNRFPSRISARRPLELVGLALLVVLVVCATALAVRQNSAAGNGRSALTAETTVPQLPPDTAPASMWFGDSFTAGINGIGLGAYPRIICVRMGWDCNVDAQGSTGFTNDGAPEYQGATTRFENRLQVSIVKGQ</sequence>
<protein>
    <submittedName>
        <fullName evidence="1">Uncharacterized protein</fullName>
    </submittedName>
</protein>